<sequence>MSKPKIVTSFSRYSDTELSNKAKFIINSMTANAYFATPVPSLGEITAADNDYTAALSDAENGGKSEIAVKNEAREQLEALLIKLFHYVLIYGNDNEVILLSSGFSLSKAVNPVGILPKPTGFSAKSMEKGMATVKLTKIKGAGMYQYEYRVVGTEAWTNFLSTKSAVLLQPLTSGLEYEFRVIAAGSANERIYSDILKSFIL</sequence>
<dbReference type="RefSeq" id="WP_182922038.1">
    <property type="nucleotide sequence ID" value="NZ_WNXD01000001.1"/>
</dbReference>
<gene>
    <name evidence="1" type="ORF">GM921_07830</name>
</gene>
<proteinExistence type="predicted"/>
<name>A0A923DZ02_9SPHI</name>
<dbReference type="EMBL" id="WNXD01000001">
    <property type="protein sequence ID" value="MBB2145388.1"/>
    <property type="molecule type" value="Genomic_DNA"/>
</dbReference>
<dbReference type="Proteomes" id="UP000601055">
    <property type="component" value="Unassembled WGS sequence"/>
</dbReference>
<organism evidence="1 2">
    <name type="scientific">Pedobacter planticolens</name>
    <dbReference type="NCBI Taxonomy" id="2679964"/>
    <lineage>
        <taxon>Bacteria</taxon>
        <taxon>Pseudomonadati</taxon>
        <taxon>Bacteroidota</taxon>
        <taxon>Sphingobacteriia</taxon>
        <taxon>Sphingobacteriales</taxon>
        <taxon>Sphingobacteriaceae</taxon>
        <taxon>Pedobacter</taxon>
    </lineage>
</organism>
<dbReference type="InterPro" id="IPR036116">
    <property type="entry name" value="FN3_sf"/>
</dbReference>
<comment type="caution">
    <text evidence="1">The sequence shown here is derived from an EMBL/GenBank/DDBJ whole genome shotgun (WGS) entry which is preliminary data.</text>
</comment>
<evidence type="ECO:0000313" key="2">
    <source>
        <dbReference type="Proteomes" id="UP000601055"/>
    </source>
</evidence>
<dbReference type="InterPro" id="IPR003961">
    <property type="entry name" value="FN3_dom"/>
</dbReference>
<evidence type="ECO:0000313" key="1">
    <source>
        <dbReference type="EMBL" id="MBB2145388.1"/>
    </source>
</evidence>
<reference evidence="1" key="1">
    <citation type="submission" date="2019-11" db="EMBL/GenBank/DDBJ databases">
        <title>Description of Pedobacter sp. LMG 31464T.</title>
        <authorList>
            <person name="Carlier A."/>
            <person name="Qi S."/>
            <person name="Vandamme P."/>
        </authorList>
    </citation>
    <scope>NUCLEOTIDE SEQUENCE</scope>
    <source>
        <strain evidence="1">LMG 31464</strain>
    </source>
</reference>
<dbReference type="CDD" id="cd00063">
    <property type="entry name" value="FN3"/>
    <property type="match status" value="1"/>
</dbReference>
<protein>
    <recommendedName>
        <fullName evidence="3">Fibronectin type-III domain-containing protein</fullName>
    </recommendedName>
</protein>
<keyword evidence="2" id="KW-1185">Reference proteome</keyword>
<dbReference type="AlphaFoldDB" id="A0A923DZ02"/>
<evidence type="ECO:0008006" key="3">
    <source>
        <dbReference type="Google" id="ProtNLM"/>
    </source>
</evidence>
<accession>A0A923DZ02</accession>
<dbReference type="SUPFAM" id="SSF49265">
    <property type="entry name" value="Fibronectin type III"/>
    <property type="match status" value="1"/>
</dbReference>